<evidence type="ECO:0000259" key="2">
    <source>
        <dbReference type="Pfam" id="PF12146"/>
    </source>
</evidence>
<protein>
    <submittedName>
        <fullName evidence="3">Alpha/beta fold hydrolase</fullName>
    </submittedName>
</protein>
<dbReference type="SUPFAM" id="SSF53474">
    <property type="entry name" value="alpha/beta-Hydrolases"/>
    <property type="match status" value="1"/>
</dbReference>
<feature type="domain" description="Serine aminopeptidase S33" evidence="2">
    <location>
        <begin position="26"/>
        <end position="134"/>
    </location>
</feature>
<dbReference type="Proteomes" id="UP000280197">
    <property type="component" value="Chromosome"/>
</dbReference>
<dbReference type="Pfam" id="PF01636">
    <property type="entry name" value="APH"/>
    <property type="match status" value="1"/>
</dbReference>
<dbReference type="InterPro" id="IPR029058">
    <property type="entry name" value="AB_hydrolase_fold"/>
</dbReference>
<dbReference type="GO" id="GO:0016787">
    <property type="term" value="F:hydrolase activity"/>
    <property type="evidence" value="ECO:0007669"/>
    <property type="project" value="UniProtKB-KW"/>
</dbReference>
<dbReference type="InterPro" id="IPR051678">
    <property type="entry name" value="AGP_Transferase"/>
</dbReference>
<dbReference type="KEGG" id="saqu:EJC51_14705"/>
<dbReference type="Gene3D" id="3.30.200.20">
    <property type="entry name" value="Phosphorylase Kinase, domain 1"/>
    <property type="match status" value="1"/>
</dbReference>
<organism evidence="3 4">
    <name type="scientific">Streptomyces aquilus</name>
    <dbReference type="NCBI Taxonomy" id="2548456"/>
    <lineage>
        <taxon>Bacteria</taxon>
        <taxon>Bacillati</taxon>
        <taxon>Actinomycetota</taxon>
        <taxon>Actinomycetes</taxon>
        <taxon>Kitasatosporales</taxon>
        <taxon>Streptomycetaceae</taxon>
        <taxon>Streptomyces</taxon>
    </lineage>
</organism>
<dbReference type="AlphaFoldDB" id="A0A3S9HYT1"/>
<evidence type="ECO:0000313" key="3">
    <source>
        <dbReference type="EMBL" id="AZP17259.1"/>
    </source>
</evidence>
<dbReference type="InterPro" id="IPR022742">
    <property type="entry name" value="Hydrolase_4"/>
</dbReference>
<feature type="domain" description="Aminoglycoside phosphotransferase" evidence="1">
    <location>
        <begin position="257"/>
        <end position="474"/>
    </location>
</feature>
<gene>
    <name evidence="3" type="ORF">EJC51_14705</name>
</gene>
<dbReference type="InterPro" id="IPR002575">
    <property type="entry name" value="Aminoglycoside_PTrfase"/>
</dbReference>
<dbReference type="SUPFAM" id="SSF56112">
    <property type="entry name" value="Protein kinase-like (PK-like)"/>
    <property type="match status" value="1"/>
</dbReference>
<dbReference type="Gene3D" id="3.40.50.1820">
    <property type="entry name" value="alpha/beta hydrolase"/>
    <property type="match status" value="1"/>
</dbReference>
<evidence type="ECO:0000259" key="1">
    <source>
        <dbReference type="Pfam" id="PF01636"/>
    </source>
</evidence>
<dbReference type="Pfam" id="PF12146">
    <property type="entry name" value="Hydrolase_4"/>
    <property type="match status" value="1"/>
</dbReference>
<name>A0A3S9HYT1_9ACTN</name>
<keyword evidence="3" id="KW-0378">Hydrolase</keyword>
<dbReference type="Gene3D" id="3.90.1200.10">
    <property type="match status" value="1"/>
</dbReference>
<keyword evidence="4" id="KW-1185">Reference proteome</keyword>
<proteinExistence type="predicted"/>
<evidence type="ECO:0000313" key="4">
    <source>
        <dbReference type="Proteomes" id="UP000280197"/>
    </source>
</evidence>
<accession>A0A3S9HYT1</accession>
<sequence>MLSSFTLGHDGERLSGVQDGGGSGWATVVVLHGAGNGSTERLTPVLAEFAGRGCGVLALDFSGHGESSGELRELSLRRRFEQAAAVIDARVPAAGSLVLVGFSMSGQTVADLVRHYGRRVSAIGLCAPAVYAAEAWDVPFGDGDGRFSEIIRTPDSWHEAPALNTLRAYEGRAVLAVPRHDAVIPAAVTEAVQDALAARSQFTRVEFPDAGHRLGVWFHDHPDDLREFADALLADGWTATRAWLAKQLPEGRTVATTRFLSGGWSSQMRGLTLDDGAELVLRSFVKPFFRHHAPGLLAREAAILTLLAGADGVPAPALLAVDATAELADHPSLLMSRLPGRVRVDEEDLVRRLDLLAGQLARIHAVVPEERPRTYQAWTSPERARVPAGAMWERAVDVIRREPPSYEGVFLHRDFHPGNVLFAGGRISGVVDWVETSWGPADLDVAHCSTALALLHGPEHGLAFRERYEAQGGRHLADGADHLYWRLLDALGYAPDAAKLAGPWRELGRSDLTPEMLGGRLEAYVGGLLERYA</sequence>
<dbReference type="RefSeq" id="WP_126271491.1">
    <property type="nucleotide sequence ID" value="NZ_CP034463.1"/>
</dbReference>
<dbReference type="EMBL" id="CP034463">
    <property type="protein sequence ID" value="AZP17259.1"/>
    <property type="molecule type" value="Genomic_DNA"/>
</dbReference>
<dbReference type="InterPro" id="IPR011009">
    <property type="entry name" value="Kinase-like_dom_sf"/>
</dbReference>
<dbReference type="PANTHER" id="PTHR21310">
    <property type="entry name" value="AMINOGLYCOSIDE PHOSPHOTRANSFERASE-RELATED-RELATED"/>
    <property type="match status" value="1"/>
</dbReference>
<reference evidence="3 4" key="1">
    <citation type="submission" date="2018-12" db="EMBL/GenBank/DDBJ databases">
        <authorList>
            <person name="Li K."/>
        </authorList>
    </citation>
    <scope>NUCLEOTIDE SEQUENCE [LARGE SCALE GENOMIC DNA]</scope>
    <source>
        <strain evidence="4">CR22</strain>
    </source>
</reference>